<evidence type="ECO:0000256" key="4">
    <source>
        <dbReference type="ARBA" id="ARBA00022801"/>
    </source>
</evidence>
<dbReference type="EMBL" id="OC986187">
    <property type="protein sequence ID" value="CAG4642842.1"/>
    <property type="molecule type" value="Genomic_DNA"/>
</dbReference>
<dbReference type="SUPFAM" id="SSF53182">
    <property type="entry name" value="Pyrrolidone carboxyl peptidase (pyroglutamate aminopeptidase)"/>
    <property type="match status" value="1"/>
</dbReference>
<dbReference type="GO" id="GO:0005829">
    <property type="term" value="C:cytosol"/>
    <property type="evidence" value="ECO:0007669"/>
    <property type="project" value="InterPro"/>
</dbReference>
<dbReference type="Gene3D" id="3.40.630.20">
    <property type="entry name" value="Peptidase C15, pyroglutamyl peptidase I-like"/>
    <property type="match status" value="1"/>
</dbReference>
<evidence type="ECO:0000256" key="1">
    <source>
        <dbReference type="ARBA" id="ARBA00006641"/>
    </source>
</evidence>
<dbReference type="PIRSF" id="PIRSF015592">
    <property type="entry name" value="Prld-crbxl_pptds"/>
    <property type="match status" value="1"/>
</dbReference>
<evidence type="ECO:0000256" key="2">
    <source>
        <dbReference type="ARBA" id="ARBA00022490"/>
    </source>
</evidence>
<accession>A0A9N6ZFM2</accession>
<dbReference type="GO" id="GO:0016920">
    <property type="term" value="F:pyroglutamyl-peptidase activity"/>
    <property type="evidence" value="ECO:0007669"/>
    <property type="project" value="InterPro"/>
</dbReference>
<protein>
    <submittedName>
        <fullName evidence="6">EOG090X0F1W</fullName>
    </submittedName>
</protein>
<evidence type="ECO:0000256" key="5">
    <source>
        <dbReference type="ARBA" id="ARBA00022807"/>
    </source>
</evidence>
<keyword evidence="4" id="KW-0378">Hydrolase</keyword>
<keyword evidence="5" id="KW-0788">Thiol protease</keyword>
<keyword evidence="3" id="KW-0645">Protease</keyword>
<name>A0A9N6ZFM2_9CRUS</name>
<dbReference type="InterPro" id="IPR016125">
    <property type="entry name" value="Peptidase_C15-like"/>
</dbReference>
<dbReference type="InterPro" id="IPR000816">
    <property type="entry name" value="Peptidase_C15"/>
</dbReference>
<gene>
    <name evidence="6" type="primary">EOG090X0F1W</name>
</gene>
<dbReference type="Pfam" id="PF01470">
    <property type="entry name" value="Peptidase_C15"/>
    <property type="match status" value="1"/>
</dbReference>
<reference evidence="6" key="1">
    <citation type="submission" date="2021-04" db="EMBL/GenBank/DDBJ databases">
        <authorList>
            <person name="Cornetti L."/>
        </authorList>
    </citation>
    <scope>NUCLEOTIDE SEQUENCE</scope>
</reference>
<dbReference type="CDD" id="cd00501">
    <property type="entry name" value="Peptidase_C15"/>
    <property type="match status" value="1"/>
</dbReference>
<comment type="similarity">
    <text evidence="1">Belongs to the peptidase C15 family.</text>
</comment>
<dbReference type="PANTHER" id="PTHR23402">
    <property type="entry name" value="PROTEASE FAMILY C15 PYROGLUTAMYL-PEPTIDASE I-RELATED"/>
    <property type="match status" value="1"/>
</dbReference>
<dbReference type="FunFam" id="3.40.630.20:FF:000008">
    <property type="entry name" value="Pyroglutamyl-peptidase 1"/>
    <property type="match status" value="1"/>
</dbReference>
<dbReference type="GO" id="GO:0006508">
    <property type="term" value="P:proteolysis"/>
    <property type="evidence" value="ECO:0007669"/>
    <property type="project" value="UniProtKB-KW"/>
</dbReference>
<keyword evidence="2" id="KW-0963">Cytoplasm</keyword>
<evidence type="ECO:0000313" key="6">
    <source>
        <dbReference type="EMBL" id="CAG4642842.1"/>
    </source>
</evidence>
<evidence type="ECO:0000256" key="3">
    <source>
        <dbReference type="ARBA" id="ARBA00022670"/>
    </source>
</evidence>
<proteinExistence type="inferred from homology"/>
<sequence length="209" mass="23170">MDQHKSAVDTVVVTGFGPFGNHSINASMETVKLLPTLEIEKELDIKLILQEIPVKYDFVKNRIPKMWELYRPKLMVHVGVSGKARELNLEQQAFNNGYVQVDISGCIPDGNVCYVGCEDVIKSGLDMNTVCQTINNSSCGVTSSVSDDPGRYLCDFTFYNSLCISRKCSAFVHVPSLDQPYSALQLAQALKVAIAAMLEQIRQNDKKAM</sequence>
<dbReference type="PANTHER" id="PTHR23402:SF1">
    <property type="entry name" value="PYROGLUTAMYL-PEPTIDASE I"/>
    <property type="match status" value="1"/>
</dbReference>
<dbReference type="InterPro" id="IPR036440">
    <property type="entry name" value="Peptidase_C15-like_sf"/>
</dbReference>
<dbReference type="AlphaFoldDB" id="A0A9N6ZFM2"/>
<organism evidence="6">
    <name type="scientific">Evadne anonyx</name>
    <dbReference type="NCBI Taxonomy" id="141404"/>
    <lineage>
        <taxon>Eukaryota</taxon>
        <taxon>Metazoa</taxon>
        <taxon>Ecdysozoa</taxon>
        <taxon>Arthropoda</taxon>
        <taxon>Crustacea</taxon>
        <taxon>Branchiopoda</taxon>
        <taxon>Diplostraca</taxon>
        <taxon>Cladocera</taxon>
        <taxon>Onychopoda</taxon>
        <taxon>Podonidae</taxon>
        <taxon>Evadne</taxon>
    </lineage>
</organism>
<dbReference type="PRINTS" id="PR00706">
    <property type="entry name" value="PYROGLUPTASE"/>
</dbReference>